<dbReference type="InterPro" id="IPR005181">
    <property type="entry name" value="SASA"/>
</dbReference>
<evidence type="ECO:0000256" key="2">
    <source>
        <dbReference type="SAM" id="MobiDB-lite"/>
    </source>
</evidence>
<dbReference type="Gene3D" id="2.60.40.10">
    <property type="entry name" value="Immunoglobulins"/>
    <property type="match status" value="1"/>
</dbReference>
<dbReference type="Gene3D" id="3.40.50.1110">
    <property type="entry name" value="SGNH hydrolase"/>
    <property type="match status" value="1"/>
</dbReference>
<dbReference type="GO" id="GO:0001681">
    <property type="term" value="F:sialate O-acetylesterase activity"/>
    <property type="evidence" value="ECO:0007669"/>
    <property type="project" value="InterPro"/>
</dbReference>
<comment type="caution">
    <text evidence="4">The sequence shown here is derived from an EMBL/GenBank/DDBJ whole genome shotgun (WGS) entry which is preliminary data.</text>
</comment>
<sequence>MPPLPSRRAPSGDGGHIDQPYRLPLRGRSAERKIEKMRYWDALLGSAALAMIAAPAAADQPMVLLRGLSDDAVFQRGKAIEIGGQTVAGSEVTVDLAGVARRTRTNADGTWNVTLPAREAATGLDLTVSSNGTSTVLRSISVGDVILCSGQSNMEFPMAKTALIDRERDLEIDHSLRLLNVPRASARVPLSQFEKPPVWKKTHGNSADFSAVCMLAGREIARTRKVTVGLIAASYGGTPIEAWMSRDELDRAGGMDEEVAVLDLYRRDPAAAGTAHNARLDELWQNVPAINGKPGRSRVGYANLYNAMLAPLATMPLAGAIWYQGEANAGARDGREDYAGKLATLIAGLRTRHGAGLPVVVVQIAPFGALSPAPREDASAEIREAQRLVSEADPLAELVVTTDVGERFDIHPPLKKPVGERAAAALDRIAGIAGAPAGSPRAVGARRVGKTVQVTVAGGTGDLFTAGGTRPAPIALCRTDRDIACISADASLQDGVISVAVPDDFQPDKVRYCWASAPICNVFDRAQLPLGPFELPVARE</sequence>
<dbReference type="Proteomes" id="UP000430272">
    <property type="component" value="Unassembled WGS sequence"/>
</dbReference>
<keyword evidence="5" id="KW-1185">Reference proteome</keyword>
<evidence type="ECO:0000313" key="4">
    <source>
        <dbReference type="EMBL" id="MXO54442.1"/>
    </source>
</evidence>
<dbReference type="EMBL" id="WTYD01000001">
    <property type="protein sequence ID" value="MXO54442.1"/>
    <property type="molecule type" value="Genomic_DNA"/>
</dbReference>
<dbReference type="InterPro" id="IPR039329">
    <property type="entry name" value="SIAE"/>
</dbReference>
<dbReference type="Pfam" id="PF03629">
    <property type="entry name" value="SASA"/>
    <property type="match status" value="1"/>
</dbReference>
<accession>A0A844YBX1</accession>
<dbReference type="PANTHER" id="PTHR22901:SF0">
    <property type="entry name" value="SIALATE O-ACETYLESTERASE"/>
    <property type="match status" value="1"/>
</dbReference>
<gene>
    <name evidence="4" type="ORF">GRI47_10565</name>
</gene>
<reference evidence="4 5" key="1">
    <citation type="submission" date="2019-12" db="EMBL/GenBank/DDBJ databases">
        <title>Genomic-based taxomic classification of the family Erythrobacteraceae.</title>
        <authorList>
            <person name="Xu L."/>
        </authorList>
    </citation>
    <scope>NUCLEOTIDE SEQUENCE [LARGE SCALE GENOMIC DNA]</scope>
    <source>
        <strain evidence="4 5">JCM 17468</strain>
    </source>
</reference>
<evidence type="ECO:0000256" key="1">
    <source>
        <dbReference type="ARBA" id="ARBA00022801"/>
    </source>
</evidence>
<proteinExistence type="predicted"/>
<feature type="domain" description="Sialate O-acetylesterase" evidence="3">
    <location>
        <begin position="303"/>
        <end position="405"/>
    </location>
</feature>
<dbReference type="GO" id="GO:0005975">
    <property type="term" value="P:carbohydrate metabolic process"/>
    <property type="evidence" value="ECO:0007669"/>
    <property type="project" value="TreeGrafter"/>
</dbReference>
<protein>
    <recommendedName>
        <fullName evidence="3">Sialate O-acetylesterase domain-containing protein</fullName>
    </recommendedName>
</protein>
<keyword evidence="1" id="KW-0378">Hydrolase</keyword>
<dbReference type="SUPFAM" id="SSF52266">
    <property type="entry name" value="SGNH hydrolase"/>
    <property type="match status" value="1"/>
</dbReference>
<evidence type="ECO:0000313" key="5">
    <source>
        <dbReference type="Proteomes" id="UP000430272"/>
    </source>
</evidence>
<dbReference type="InterPro" id="IPR036514">
    <property type="entry name" value="SGNH_hydro_sf"/>
</dbReference>
<organism evidence="4 5">
    <name type="scientific">Qipengyuania pelagi</name>
    <dbReference type="NCBI Taxonomy" id="994320"/>
    <lineage>
        <taxon>Bacteria</taxon>
        <taxon>Pseudomonadati</taxon>
        <taxon>Pseudomonadota</taxon>
        <taxon>Alphaproteobacteria</taxon>
        <taxon>Sphingomonadales</taxon>
        <taxon>Erythrobacteraceae</taxon>
        <taxon>Qipengyuania</taxon>
    </lineage>
</organism>
<dbReference type="PANTHER" id="PTHR22901">
    <property type="entry name" value="SIALATE O-ACETYLESTERASE"/>
    <property type="match status" value="1"/>
</dbReference>
<dbReference type="InterPro" id="IPR013783">
    <property type="entry name" value="Ig-like_fold"/>
</dbReference>
<evidence type="ECO:0000259" key="3">
    <source>
        <dbReference type="Pfam" id="PF03629"/>
    </source>
</evidence>
<name>A0A844YBX1_9SPHN</name>
<feature type="region of interest" description="Disordered" evidence="2">
    <location>
        <begin position="1"/>
        <end position="22"/>
    </location>
</feature>
<dbReference type="AlphaFoldDB" id="A0A844YBX1"/>